<keyword evidence="5 6" id="KW-0472">Membrane</keyword>
<sequence length="301" mass="31655">MSKVDVGGILRRAAAADLFFAGLSTAMVMGQVIIASWRWMAVTRALDGRVPFGLSFRLTYIGQFFNLILPSTVGGDAVRIWMIWKSGMTPMAAGASVLIDRLTAVLGLIVTVVVTQPFLPDMPQSGLLGLTVWALAVAAVSGTVLAMSVDKLIGGHRNHRIFSALAELSRDVRAVLLSPRHALGSIGCGILGQINLSYSLFFLALSLGIPLKPIECLVLWPLVVLVLLLPVSISGWGMREGAMVVALGLVGIDADSALLLSLLTGLIGTVAALPGGIIWLLTDVSRSDTTQTAEALSSPDT</sequence>
<dbReference type="Proteomes" id="UP000078428">
    <property type="component" value="Unassembled WGS sequence"/>
</dbReference>
<dbReference type="GO" id="GO:0005886">
    <property type="term" value="C:plasma membrane"/>
    <property type="evidence" value="ECO:0007669"/>
    <property type="project" value="UniProtKB-SubCell"/>
</dbReference>
<dbReference type="PANTHER" id="PTHR40277">
    <property type="entry name" value="BLL5419 PROTEIN"/>
    <property type="match status" value="1"/>
</dbReference>
<name>A0A178MKM6_9PROT</name>
<accession>A0A178MKM6</accession>
<evidence type="ECO:0000313" key="7">
    <source>
        <dbReference type="EMBL" id="OAN49281.1"/>
    </source>
</evidence>
<dbReference type="EMBL" id="LWQT01000066">
    <property type="protein sequence ID" value="OAN49281.1"/>
    <property type="molecule type" value="Genomic_DNA"/>
</dbReference>
<evidence type="ECO:0000256" key="3">
    <source>
        <dbReference type="ARBA" id="ARBA00022692"/>
    </source>
</evidence>
<evidence type="ECO:0000256" key="6">
    <source>
        <dbReference type="SAM" id="Phobius"/>
    </source>
</evidence>
<evidence type="ECO:0008006" key="9">
    <source>
        <dbReference type="Google" id="ProtNLM"/>
    </source>
</evidence>
<comment type="caution">
    <text evidence="7">The sequence shown here is derived from an EMBL/GenBank/DDBJ whole genome shotgun (WGS) entry which is preliminary data.</text>
</comment>
<evidence type="ECO:0000256" key="1">
    <source>
        <dbReference type="ARBA" id="ARBA00004651"/>
    </source>
</evidence>
<gene>
    <name evidence="7" type="ORF">A6A04_03965</name>
</gene>
<keyword evidence="4 6" id="KW-1133">Transmembrane helix</keyword>
<feature type="transmembrane region" description="Helical" evidence="6">
    <location>
        <begin position="125"/>
        <end position="147"/>
    </location>
</feature>
<dbReference type="PANTHER" id="PTHR40277:SF1">
    <property type="entry name" value="BLL5419 PROTEIN"/>
    <property type="match status" value="1"/>
</dbReference>
<feature type="transmembrane region" description="Helical" evidence="6">
    <location>
        <begin position="102"/>
        <end position="119"/>
    </location>
</feature>
<evidence type="ECO:0000256" key="5">
    <source>
        <dbReference type="ARBA" id="ARBA00023136"/>
    </source>
</evidence>
<evidence type="ECO:0000256" key="4">
    <source>
        <dbReference type="ARBA" id="ARBA00022989"/>
    </source>
</evidence>
<protein>
    <recommendedName>
        <fullName evidence="9">Lysylphosphatidylglycerol synthetase</fullName>
    </recommendedName>
</protein>
<comment type="subcellular location">
    <subcellularLocation>
        <location evidence="1">Cell membrane</location>
        <topology evidence="1">Multi-pass membrane protein</topology>
    </subcellularLocation>
</comment>
<dbReference type="AlphaFoldDB" id="A0A178MKM6"/>
<keyword evidence="8" id="KW-1185">Reference proteome</keyword>
<dbReference type="STRING" id="1285242.A6A04_03965"/>
<proteinExistence type="predicted"/>
<evidence type="ECO:0000313" key="8">
    <source>
        <dbReference type="Proteomes" id="UP000078428"/>
    </source>
</evidence>
<feature type="transmembrane region" description="Helical" evidence="6">
    <location>
        <begin position="257"/>
        <end position="281"/>
    </location>
</feature>
<evidence type="ECO:0000256" key="2">
    <source>
        <dbReference type="ARBA" id="ARBA00022475"/>
    </source>
</evidence>
<dbReference type="Pfam" id="PF03706">
    <property type="entry name" value="LPG_synthase_TM"/>
    <property type="match status" value="1"/>
</dbReference>
<feature type="transmembrane region" description="Helical" evidence="6">
    <location>
        <begin position="60"/>
        <end position="81"/>
    </location>
</feature>
<feature type="transmembrane region" description="Helical" evidence="6">
    <location>
        <begin position="217"/>
        <end position="236"/>
    </location>
</feature>
<keyword evidence="2" id="KW-1003">Cell membrane</keyword>
<keyword evidence="3 6" id="KW-0812">Transmembrane</keyword>
<dbReference type="InterPro" id="IPR022791">
    <property type="entry name" value="L-PG_synthase/AglD"/>
</dbReference>
<feature type="transmembrane region" description="Helical" evidence="6">
    <location>
        <begin position="18"/>
        <end position="40"/>
    </location>
</feature>
<organism evidence="7 8">
    <name type="scientific">Paramagnetospirillum marisnigri</name>
    <dbReference type="NCBI Taxonomy" id="1285242"/>
    <lineage>
        <taxon>Bacteria</taxon>
        <taxon>Pseudomonadati</taxon>
        <taxon>Pseudomonadota</taxon>
        <taxon>Alphaproteobacteria</taxon>
        <taxon>Rhodospirillales</taxon>
        <taxon>Magnetospirillaceae</taxon>
        <taxon>Paramagnetospirillum</taxon>
    </lineage>
</organism>
<reference evidence="7 8" key="1">
    <citation type="submission" date="2016-04" db="EMBL/GenBank/DDBJ databases">
        <title>Draft genome sequence of freshwater magnetotactic bacteria Magnetospirillum marisnigri SP-1 and Magnetospirillum moscoviense BB-1.</title>
        <authorList>
            <person name="Koziaeva V."/>
            <person name="Dziuba M.V."/>
            <person name="Ivanov T.M."/>
            <person name="Kuznetsov B."/>
            <person name="Grouzdev D.S."/>
        </authorList>
    </citation>
    <scope>NUCLEOTIDE SEQUENCE [LARGE SCALE GENOMIC DNA]</scope>
    <source>
        <strain evidence="7 8">SP-1</strain>
    </source>
</reference>
<feature type="transmembrane region" description="Helical" evidence="6">
    <location>
        <begin position="182"/>
        <end position="205"/>
    </location>
</feature>
<dbReference type="NCBIfam" id="TIGR00374">
    <property type="entry name" value="flippase-like domain"/>
    <property type="match status" value="1"/>
</dbReference>